<dbReference type="InterPro" id="IPR020806">
    <property type="entry name" value="PKS_PP-bd"/>
</dbReference>
<reference evidence="4" key="1">
    <citation type="submission" date="2022-11" db="EMBL/GenBank/DDBJ databases">
        <title>Genome Resource of Sclerotinia nivalis Strain SnTB1, a Plant Pathogen Isolated from American Ginseng.</title>
        <authorList>
            <person name="Fan S."/>
        </authorList>
    </citation>
    <scope>NUCLEOTIDE SEQUENCE</scope>
    <source>
        <strain evidence="4">SnTB1</strain>
    </source>
</reference>
<dbReference type="SMART" id="SM00823">
    <property type="entry name" value="PKS_PP"/>
    <property type="match status" value="1"/>
</dbReference>
<evidence type="ECO:0000256" key="2">
    <source>
        <dbReference type="ARBA" id="ARBA00022553"/>
    </source>
</evidence>
<dbReference type="InterPro" id="IPR001031">
    <property type="entry name" value="Thioesterase"/>
</dbReference>
<dbReference type="PROSITE" id="PS50075">
    <property type="entry name" value="CARRIER"/>
    <property type="match status" value="1"/>
</dbReference>
<dbReference type="EMBL" id="JAPEIS010000010">
    <property type="protein sequence ID" value="KAJ8062108.1"/>
    <property type="molecule type" value="Genomic_DNA"/>
</dbReference>
<gene>
    <name evidence="4" type="ORF">OCU04_008669</name>
</gene>
<dbReference type="OrthoDB" id="10253869at2759"/>
<dbReference type="Pfam" id="PF00975">
    <property type="entry name" value="Thioesterase"/>
    <property type="match status" value="1"/>
</dbReference>
<dbReference type="Gene3D" id="1.10.1200.10">
    <property type="entry name" value="ACP-like"/>
    <property type="match status" value="1"/>
</dbReference>
<dbReference type="Gene3D" id="3.30.300.30">
    <property type="match status" value="1"/>
</dbReference>
<name>A0A9X0AH49_9HELO</name>
<dbReference type="InterPro" id="IPR036736">
    <property type="entry name" value="ACP-like_sf"/>
</dbReference>
<dbReference type="SUPFAM" id="SSF53474">
    <property type="entry name" value="alpha/beta-Hydrolases"/>
    <property type="match status" value="1"/>
</dbReference>
<keyword evidence="2" id="KW-0597">Phosphoprotein</keyword>
<dbReference type="Gene3D" id="3.40.50.1820">
    <property type="entry name" value="alpha/beta hydrolase"/>
    <property type="match status" value="1"/>
</dbReference>
<dbReference type="InterPro" id="IPR045851">
    <property type="entry name" value="AMP-bd_C_sf"/>
</dbReference>
<protein>
    <recommendedName>
        <fullName evidence="3">Carrier domain-containing protein</fullName>
    </recommendedName>
</protein>
<keyword evidence="1" id="KW-0596">Phosphopantetheine</keyword>
<feature type="domain" description="Carrier" evidence="3">
    <location>
        <begin position="582"/>
        <end position="659"/>
    </location>
</feature>
<dbReference type="AlphaFoldDB" id="A0A9X0AH49"/>
<organism evidence="4 5">
    <name type="scientific">Sclerotinia nivalis</name>
    <dbReference type="NCBI Taxonomy" id="352851"/>
    <lineage>
        <taxon>Eukaryota</taxon>
        <taxon>Fungi</taxon>
        <taxon>Dikarya</taxon>
        <taxon>Ascomycota</taxon>
        <taxon>Pezizomycotina</taxon>
        <taxon>Leotiomycetes</taxon>
        <taxon>Helotiales</taxon>
        <taxon>Sclerotiniaceae</taxon>
        <taxon>Sclerotinia</taxon>
    </lineage>
</organism>
<dbReference type="Gene3D" id="3.40.50.12780">
    <property type="entry name" value="N-terminal domain of ligase-like"/>
    <property type="match status" value="1"/>
</dbReference>
<sequence>MGSLDIPQHGSNWNSLQDVLADRAEFGNSRLLFYPLGNVSEPLEISYRSLQIEAKQNACAIRCLEGFKEGRPVLIHVDNHWDAIIWFWSVLYANGLPVLSSPFSNIEEHRQRHIQGLSELLGSPICIARADSLHLFGGAHGLQVHTIEALLVARGSQEYESSEGQLTYCLDPAVLMLTSGSTGIPKAVPLTHKQIFKAITGKASVRPLPSDRPFLNWIGLDHVASLVEIHLQSMYLGVDQVHVHAANVVSSPITFLDLLSHHRVSRSFAPNFFLAKLVSTMRSASEHTTLTWDLSSLTILASGGEANDVKTCIEASDLLEKYGSPRNVITTGYGMTETCAGAIFNLNCPDYDVANGYNLASVGKCMKGIEMRVTVSSGDTISYRKLAVPNQIGDLEIRGEVVFNGYYRNPEATEEAFISDGWFRTGDKASIDPDGNLNLIGRVQDVININGVKFITADVQASIDQALGSRVDRVIMFSSWTGSTEQVIVVYIPTEWPTRAEDIMEVDSLVVQVCITCTGSHPFVFSLRQESLSLLPTSTLGKIPRAKMRSLFERDVFADDVNMHRTILKAFKSSKKREIGHDYISETEASYIDDFSITSGIATNLIDVDTSLFDLGFTSMDLIRLKHRIDNRLQTSIPVILLMKHPTAKSLAGALDAKFFQAPTVDDYDPVVTLRPSGAKIPLWLVHPGVGEVLVFVGLSQHLADDDRPIYALRARGFEPGQKRFASIGETVDTYITAILKRQPHGPYALAGYSYGTMLAFEIAKKLENRNEPGTVRFLGSFNLPPHIKQRMRQLNWNMCLLHLAYFLGLTTEEYADSIDERGFCTVPRGAALAQILDVADNVRLEELGMDKQGLASWTDVAYGLQSMAADYDPDGKVDVIDIFHAIPLKIAAASREEWVGNQLSKWGNYCRTEPRFHKVGGAHYTMIGPDYVSGFSVTLKAALKARGI</sequence>
<accession>A0A9X0AH49</accession>
<keyword evidence="5" id="KW-1185">Reference proteome</keyword>
<dbReference type="InterPro" id="IPR000873">
    <property type="entry name" value="AMP-dep_synth/lig_dom"/>
</dbReference>
<dbReference type="Proteomes" id="UP001152300">
    <property type="component" value="Unassembled WGS sequence"/>
</dbReference>
<dbReference type="GO" id="GO:0006633">
    <property type="term" value="P:fatty acid biosynthetic process"/>
    <property type="evidence" value="ECO:0007669"/>
    <property type="project" value="TreeGrafter"/>
</dbReference>
<dbReference type="InterPro" id="IPR009081">
    <property type="entry name" value="PP-bd_ACP"/>
</dbReference>
<dbReference type="GO" id="GO:0031957">
    <property type="term" value="F:very long-chain fatty acid-CoA ligase activity"/>
    <property type="evidence" value="ECO:0007669"/>
    <property type="project" value="TreeGrafter"/>
</dbReference>
<dbReference type="Pfam" id="PF00550">
    <property type="entry name" value="PP-binding"/>
    <property type="match status" value="1"/>
</dbReference>
<evidence type="ECO:0000313" key="4">
    <source>
        <dbReference type="EMBL" id="KAJ8062108.1"/>
    </source>
</evidence>
<proteinExistence type="predicted"/>
<dbReference type="PROSITE" id="PS00455">
    <property type="entry name" value="AMP_BINDING"/>
    <property type="match status" value="1"/>
</dbReference>
<evidence type="ECO:0000259" key="3">
    <source>
        <dbReference type="PROSITE" id="PS50075"/>
    </source>
</evidence>
<evidence type="ECO:0000256" key="1">
    <source>
        <dbReference type="ARBA" id="ARBA00022450"/>
    </source>
</evidence>
<dbReference type="SUPFAM" id="SSF56801">
    <property type="entry name" value="Acetyl-CoA synthetase-like"/>
    <property type="match status" value="1"/>
</dbReference>
<dbReference type="Pfam" id="PF00501">
    <property type="entry name" value="AMP-binding"/>
    <property type="match status" value="1"/>
</dbReference>
<dbReference type="GO" id="GO:0031177">
    <property type="term" value="F:phosphopantetheine binding"/>
    <property type="evidence" value="ECO:0007669"/>
    <property type="project" value="InterPro"/>
</dbReference>
<dbReference type="InterPro" id="IPR020845">
    <property type="entry name" value="AMP-binding_CS"/>
</dbReference>
<dbReference type="InterPro" id="IPR029058">
    <property type="entry name" value="AB_hydrolase_fold"/>
</dbReference>
<dbReference type="PANTHER" id="PTHR24096:SF267">
    <property type="entry name" value="MALONATE--COA LIGASE ACSF3, MITOCHONDRIAL"/>
    <property type="match status" value="1"/>
</dbReference>
<evidence type="ECO:0000313" key="5">
    <source>
        <dbReference type="Proteomes" id="UP001152300"/>
    </source>
</evidence>
<dbReference type="SUPFAM" id="SSF47336">
    <property type="entry name" value="ACP-like"/>
    <property type="match status" value="1"/>
</dbReference>
<dbReference type="PANTHER" id="PTHR24096">
    <property type="entry name" value="LONG-CHAIN-FATTY-ACID--COA LIGASE"/>
    <property type="match status" value="1"/>
</dbReference>
<dbReference type="InterPro" id="IPR042099">
    <property type="entry name" value="ANL_N_sf"/>
</dbReference>
<comment type="caution">
    <text evidence="4">The sequence shown here is derived from an EMBL/GenBank/DDBJ whole genome shotgun (WGS) entry which is preliminary data.</text>
</comment>